<reference evidence="3 4" key="1">
    <citation type="submission" date="2014-07" db="EMBL/GenBank/DDBJ databases">
        <authorList>
            <person name="McCorrison J."/>
            <person name="Sanka R."/>
            <person name="Torralba M."/>
            <person name="Gillis M."/>
            <person name="Haft D.H."/>
            <person name="Methe B."/>
            <person name="Sutton G."/>
            <person name="Nelson K.E."/>
        </authorList>
    </citation>
    <scope>NUCLEOTIDE SEQUENCE [LARGE SCALE GENOMIC DNA]</scope>
    <source>
        <strain evidence="3 4">S9-PR14</strain>
    </source>
</reference>
<dbReference type="SUPFAM" id="SSF53756">
    <property type="entry name" value="UDP-Glycosyltransferase/glycogen phosphorylase"/>
    <property type="match status" value="1"/>
</dbReference>
<dbReference type="GO" id="GO:0008713">
    <property type="term" value="F:ADP-heptose-lipopolysaccharide heptosyltransferase activity"/>
    <property type="evidence" value="ECO:0007669"/>
    <property type="project" value="TreeGrafter"/>
</dbReference>
<accession>A0A098YPR6</accession>
<dbReference type="GO" id="GO:0009244">
    <property type="term" value="P:lipopolysaccharide core region biosynthetic process"/>
    <property type="evidence" value="ECO:0007669"/>
    <property type="project" value="TreeGrafter"/>
</dbReference>
<organism evidence="3 4">
    <name type="scientific">Hoylesella timonensis S9-PR14</name>
    <dbReference type="NCBI Taxonomy" id="1401062"/>
    <lineage>
        <taxon>Bacteria</taxon>
        <taxon>Pseudomonadati</taxon>
        <taxon>Bacteroidota</taxon>
        <taxon>Bacteroidia</taxon>
        <taxon>Bacteroidales</taxon>
        <taxon>Prevotellaceae</taxon>
        <taxon>Hoylesella</taxon>
    </lineage>
</organism>
<dbReference type="CDD" id="cd03789">
    <property type="entry name" value="GT9_LPS_heptosyltransferase"/>
    <property type="match status" value="1"/>
</dbReference>
<evidence type="ECO:0000256" key="2">
    <source>
        <dbReference type="ARBA" id="ARBA00022679"/>
    </source>
</evidence>
<comment type="caution">
    <text evidence="3">The sequence shown here is derived from an EMBL/GenBank/DDBJ whole genome shotgun (WGS) entry which is preliminary data.</text>
</comment>
<protein>
    <submittedName>
        <fullName evidence="3">Glycosyl transferase family 1</fullName>
    </submittedName>
</protein>
<keyword evidence="2 3" id="KW-0808">Transferase</keyword>
<dbReference type="Proteomes" id="UP000029723">
    <property type="component" value="Unassembled WGS sequence"/>
</dbReference>
<dbReference type="Pfam" id="PF01075">
    <property type="entry name" value="Glyco_transf_9"/>
    <property type="match status" value="1"/>
</dbReference>
<proteinExistence type="predicted"/>
<dbReference type="Gene3D" id="3.40.50.2000">
    <property type="entry name" value="Glycogen Phosphorylase B"/>
    <property type="match status" value="2"/>
</dbReference>
<name>A0A098YPR6_9BACT</name>
<gene>
    <name evidence="3" type="ORF">HMPREF9304_10895</name>
</gene>
<evidence type="ECO:0000313" key="3">
    <source>
        <dbReference type="EMBL" id="KGI21309.1"/>
    </source>
</evidence>
<dbReference type="RefSeq" id="WP_036928765.1">
    <property type="nucleotide sequence ID" value="NZ_JRPQ01000160.1"/>
</dbReference>
<sequence>MKTEHLLIIRFSAMGDVAMTVPVIYSLAQQYPQLRISVLSRPYAQAFFENLAPNVDFMAADLKHEYRKIRGLNKLYRRLTAKQFTAVADFHDTLRSKYLRMRFFMDRFKVAHIDKHRSEKRELIHHQNKVLKPIQSAFQNYADVLSELGYPIKLNFNSIFPTNNEAFTSLIPKIGNYKENEKWIGLAPFAAHTGKIYPLTQMEQTLQGLLKKYPTARLFLFGGSNQEKKVFLQWTKKYPSCTVVPTTLHSLQEELILMSRLDVMISMDSANMHLASLVNTPVVSIWGATHPYAGFMGWNQSIDNAVQTDLPCRPCSIYGEKPCRRKDYACLYQIKPEQIIQQVDKILSRKDKLH</sequence>
<dbReference type="AlphaFoldDB" id="A0A098YPR6"/>
<evidence type="ECO:0000313" key="4">
    <source>
        <dbReference type="Proteomes" id="UP000029723"/>
    </source>
</evidence>
<dbReference type="EMBL" id="JRPQ01000160">
    <property type="protein sequence ID" value="KGI21309.1"/>
    <property type="molecule type" value="Genomic_DNA"/>
</dbReference>
<dbReference type="PANTHER" id="PTHR30160">
    <property type="entry name" value="TETRAACYLDISACCHARIDE 4'-KINASE-RELATED"/>
    <property type="match status" value="1"/>
</dbReference>
<dbReference type="InterPro" id="IPR002201">
    <property type="entry name" value="Glyco_trans_9"/>
</dbReference>
<evidence type="ECO:0000256" key="1">
    <source>
        <dbReference type="ARBA" id="ARBA00022676"/>
    </source>
</evidence>
<dbReference type="InterPro" id="IPR051199">
    <property type="entry name" value="LPS_LOS_Heptosyltrfase"/>
</dbReference>
<dbReference type="OrthoDB" id="9768048at2"/>
<dbReference type="GO" id="GO:0005829">
    <property type="term" value="C:cytosol"/>
    <property type="evidence" value="ECO:0007669"/>
    <property type="project" value="TreeGrafter"/>
</dbReference>
<dbReference type="PANTHER" id="PTHR30160:SF22">
    <property type="entry name" value="LIPOPOLYSACCHARIDE CORE BIOSYNTHESIS PROTEIN"/>
    <property type="match status" value="1"/>
</dbReference>
<keyword evidence="1" id="KW-0328">Glycosyltransferase</keyword>